<organism evidence="1 2">
    <name type="scientific">Melastoma candidum</name>
    <dbReference type="NCBI Taxonomy" id="119954"/>
    <lineage>
        <taxon>Eukaryota</taxon>
        <taxon>Viridiplantae</taxon>
        <taxon>Streptophyta</taxon>
        <taxon>Embryophyta</taxon>
        <taxon>Tracheophyta</taxon>
        <taxon>Spermatophyta</taxon>
        <taxon>Magnoliopsida</taxon>
        <taxon>eudicotyledons</taxon>
        <taxon>Gunneridae</taxon>
        <taxon>Pentapetalae</taxon>
        <taxon>rosids</taxon>
        <taxon>malvids</taxon>
        <taxon>Myrtales</taxon>
        <taxon>Melastomataceae</taxon>
        <taxon>Melastomatoideae</taxon>
        <taxon>Melastomateae</taxon>
        <taxon>Melastoma</taxon>
    </lineage>
</organism>
<gene>
    <name evidence="1" type="ORF">MLD38_020302</name>
</gene>
<keyword evidence="2" id="KW-1185">Reference proteome</keyword>
<dbReference type="EMBL" id="CM042885">
    <property type="protein sequence ID" value="KAI4364174.1"/>
    <property type="molecule type" value="Genomic_DNA"/>
</dbReference>
<sequence>MASPSRSLLLFLRLLLCFLLPASISAATLTFSLSPLAQYPPFPSSDPHVLLNELSASSRSRALHLRRSKQNSTAAKASESLVDAPLYSHSYGGYSITLGFGTPPQSIPLVFDTGSSLVWLPCTSRYSCSGCNFPDVSLIPAFIPRLSSSARIVGCSNPKCSWLDGRDPASRCGHCASRASCTCPPYIFQYGSGSTGGILLTETVTFPKRMTKAGVLIGCSVASMRQPAGIAGFGRDRESLPTQLGARRFSYCLQSRNFDDTQVSSELILETGPGQSGQKSAGASYTDLLRNPDKSNAAYQEFYYILLRRITIGDKHLKLPYKYSKPRLDGSGGTIIDSGSTFTFMERPIFDLVAREIEAQMHGYRRSVEAETKTGLQRCFKVSGTGKVRFPELLLHFKGGAEVALPPENYFALIGNTDVVCLTVVTDDGAGPELGSGGPAVILGSFQQQNLYVEYDLENERIGFRRQKCGKQ</sequence>
<evidence type="ECO:0000313" key="2">
    <source>
        <dbReference type="Proteomes" id="UP001057402"/>
    </source>
</evidence>
<proteinExistence type="predicted"/>
<comment type="caution">
    <text evidence="1">The sequence shown here is derived from an EMBL/GenBank/DDBJ whole genome shotgun (WGS) entry which is preliminary data.</text>
</comment>
<evidence type="ECO:0000313" key="1">
    <source>
        <dbReference type="EMBL" id="KAI4364174.1"/>
    </source>
</evidence>
<reference evidence="2" key="1">
    <citation type="journal article" date="2023" name="Front. Plant Sci.">
        <title>Chromosomal-level genome assembly of Melastoma candidum provides insights into trichome evolution.</title>
        <authorList>
            <person name="Zhong Y."/>
            <person name="Wu W."/>
            <person name="Sun C."/>
            <person name="Zou P."/>
            <person name="Liu Y."/>
            <person name="Dai S."/>
            <person name="Zhou R."/>
        </authorList>
    </citation>
    <scope>NUCLEOTIDE SEQUENCE [LARGE SCALE GENOMIC DNA]</scope>
</reference>
<name>A0ACB9QG94_9MYRT</name>
<dbReference type="Proteomes" id="UP001057402">
    <property type="component" value="Chromosome 6"/>
</dbReference>
<accession>A0ACB9QG94</accession>
<protein>
    <submittedName>
        <fullName evidence="1">Uncharacterized protein</fullName>
    </submittedName>
</protein>